<dbReference type="Proteomes" id="UP000036923">
    <property type="component" value="Unassembled WGS sequence"/>
</dbReference>
<feature type="domain" description="Prepilin type IV endopeptidase peptidase" evidence="3">
    <location>
        <begin position="72"/>
        <end position="176"/>
    </location>
</feature>
<keyword evidence="2" id="KW-0812">Transmembrane</keyword>
<dbReference type="GO" id="GO:0004190">
    <property type="term" value="F:aspartic-type endopeptidase activity"/>
    <property type="evidence" value="ECO:0007669"/>
    <property type="project" value="InterPro"/>
</dbReference>
<feature type="transmembrane region" description="Helical" evidence="2">
    <location>
        <begin position="116"/>
        <end position="134"/>
    </location>
</feature>
<evidence type="ECO:0000259" key="3">
    <source>
        <dbReference type="Pfam" id="PF01478"/>
    </source>
</evidence>
<feature type="transmembrane region" description="Helical" evidence="2">
    <location>
        <begin position="42"/>
        <end position="62"/>
    </location>
</feature>
<dbReference type="PANTHER" id="PTHR30487:SF0">
    <property type="entry name" value="PREPILIN LEADER PEPTIDASE_N-METHYLTRANSFERASE-RELATED"/>
    <property type="match status" value="1"/>
</dbReference>
<dbReference type="STRING" id="398512.Bccel_0329"/>
<evidence type="ECO:0000313" key="4">
    <source>
        <dbReference type="EMBL" id="KNY25072.1"/>
    </source>
</evidence>
<feature type="transmembrane region" description="Helical" evidence="2">
    <location>
        <begin position="6"/>
        <end position="21"/>
    </location>
</feature>
<evidence type="ECO:0000313" key="5">
    <source>
        <dbReference type="Proteomes" id="UP000036923"/>
    </source>
</evidence>
<accession>A0A0L6JHW0</accession>
<gene>
    <name evidence="4" type="ORF">Bccel_0329</name>
</gene>
<name>A0A0L6JHW0_9FIRM</name>
<dbReference type="OrthoDB" id="2057245at2"/>
<evidence type="ECO:0000256" key="1">
    <source>
        <dbReference type="ARBA" id="ARBA00005801"/>
    </source>
</evidence>
<dbReference type="GO" id="GO:0006465">
    <property type="term" value="P:signal peptide processing"/>
    <property type="evidence" value="ECO:0007669"/>
    <property type="project" value="TreeGrafter"/>
</dbReference>
<feature type="transmembrane region" description="Helical" evidence="2">
    <location>
        <begin position="189"/>
        <end position="205"/>
    </location>
</feature>
<protein>
    <submittedName>
        <fullName evidence="4">Peptidase A24A prepilin type IV</fullName>
    </submittedName>
</protein>
<comment type="similarity">
    <text evidence="1">Belongs to the peptidase A24 family.</text>
</comment>
<evidence type="ECO:0000256" key="2">
    <source>
        <dbReference type="SAM" id="Phobius"/>
    </source>
</evidence>
<proteinExistence type="inferred from homology"/>
<feature type="transmembrane region" description="Helical" evidence="2">
    <location>
        <begin position="162"/>
        <end position="182"/>
    </location>
</feature>
<sequence>MYYMLMVLVGIIAGNILNIYVSRKALSGDILEDYKSVFFKDASYYLMQIFIVAMYLFIYYKAANFNELVKFCLYSVFMLAVAMEDFSSKQIPNMLIAAFMIIGLIINLFIQTTDAFIGMLIMLLLVTGVFCVIYKTSRGGIGAGDVKLLACSALFLEPGDLLTTIIIAFLFTFLAGIILIVIRHMDKKVLLPFSPFILAGFLVSIF</sequence>
<dbReference type="PANTHER" id="PTHR30487">
    <property type="entry name" value="TYPE 4 PREPILIN-LIKE PROTEINS LEADER PEPTIDE-PROCESSING ENZYME"/>
    <property type="match status" value="1"/>
</dbReference>
<keyword evidence="5" id="KW-1185">Reference proteome</keyword>
<dbReference type="eggNOG" id="COG1989">
    <property type="taxonomic scope" value="Bacteria"/>
</dbReference>
<dbReference type="GO" id="GO:0005886">
    <property type="term" value="C:plasma membrane"/>
    <property type="evidence" value="ECO:0007669"/>
    <property type="project" value="TreeGrafter"/>
</dbReference>
<dbReference type="InterPro" id="IPR000045">
    <property type="entry name" value="Prepilin_IV_endopep_pep"/>
</dbReference>
<comment type="caution">
    <text evidence="4">The sequence shown here is derived from an EMBL/GenBank/DDBJ whole genome shotgun (WGS) entry which is preliminary data.</text>
</comment>
<dbReference type="Pfam" id="PF01478">
    <property type="entry name" value="Peptidase_A24"/>
    <property type="match status" value="1"/>
</dbReference>
<dbReference type="InterPro" id="IPR050882">
    <property type="entry name" value="Prepilin_peptidase/N-MTase"/>
</dbReference>
<dbReference type="Gene3D" id="1.20.120.1220">
    <property type="match status" value="1"/>
</dbReference>
<feature type="transmembrane region" description="Helical" evidence="2">
    <location>
        <begin position="93"/>
        <end position="110"/>
    </location>
</feature>
<organism evidence="4 5">
    <name type="scientific">Pseudobacteroides cellulosolvens ATCC 35603 = DSM 2933</name>
    <dbReference type="NCBI Taxonomy" id="398512"/>
    <lineage>
        <taxon>Bacteria</taxon>
        <taxon>Bacillati</taxon>
        <taxon>Bacillota</taxon>
        <taxon>Clostridia</taxon>
        <taxon>Eubacteriales</taxon>
        <taxon>Oscillospiraceae</taxon>
        <taxon>Pseudobacteroides</taxon>
    </lineage>
</organism>
<dbReference type="EMBL" id="LGTC01000001">
    <property type="protein sequence ID" value="KNY25072.1"/>
    <property type="molecule type" value="Genomic_DNA"/>
</dbReference>
<keyword evidence="2" id="KW-1133">Transmembrane helix</keyword>
<dbReference type="AlphaFoldDB" id="A0A0L6JHW0"/>
<reference evidence="5" key="1">
    <citation type="submission" date="2015-07" db="EMBL/GenBank/DDBJ databases">
        <title>Near-Complete Genome Sequence of the Cellulolytic Bacterium Bacteroides (Pseudobacteroides) cellulosolvens ATCC 35603.</title>
        <authorList>
            <person name="Dassa B."/>
            <person name="Utturkar S.M."/>
            <person name="Klingeman D.M."/>
            <person name="Hurt R.A."/>
            <person name="Keller M."/>
            <person name="Xu J."/>
            <person name="Reddy Y.H.K."/>
            <person name="Borovok I."/>
            <person name="Grinberg I.R."/>
            <person name="Lamed R."/>
            <person name="Zhivin O."/>
            <person name="Bayer E.A."/>
            <person name="Brown S.D."/>
        </authorList>
    </citation>
    <scope>NUCLEOTIDE SEQUENCE [LARGE SCALE GENOMIC DNA]</scope>
    <source>
        <strain evidence="5">DSM 2933</strain>
    </source>
</reference>
<dbReference type="RefSeq" id="WP_081927320.1">
    <property type="nucleotide sequence ID" value="NZ_KN050763.1"/>
</dbReference>
<keyword evidence="2" id="KW-0472">Membrane</keyword>